<evidence type="ECO:0000256" key="2">
    <source>
        <dbReference type="SAM" id="MobiDB-lite"/>
    </source>
</evidence>
<dbReference type="InterPro" id="IPR001878">
    <property type="entry name" value="Znf_CCHC"/>
</dbReference>
<dbReference type="EMBL" id="JASCZI010211617">
    <property type="protein sequence ID" value="MED6195153.1"/>
    <property type="molecule type" value="Genomic_DNA"/>
</dbReference>
<keyword evidence="1" id="KW-0862">Zinc</keyword>
<dbReference type="Proteomes" id="UP001341840">
    <property type="component" value="Unassembled WGS sequence"/>
</dbReference>
<feature type="compositionally biased region" description="Basic residues" evidence="2">
    <location>
        <begin position="186"/>
        <end position="201"/>
    </location>
</feature>
<feature type="compositionally biased region" description="Polar residues" evidence="2">
    <location>
        <begin position="317"/>
        <end position="345"/>
    </location>
</feature>
<comment type="caution">
    <text evidence="4">The sequence shown here is derived from an EMBL/GenBank/DDBJ whole genome shotgun (WGS) entry which is preliminary data.</text>
</comment>
<dbReference type="InterPro" id="IPR058594">
    <property type="entry name" value="PB1-like_dom_pln"/>
</dbReference>
<keyword evidence="5" id="KW-1185">Reference proteome</keyword>
<organism evidence="4 5">
    <name type="scientific">Stylosanthes scabra</name>
    <dbReference type="NCBI Taxonomy" id="79078"/>
    <lineage>
        <taxon>Eukaryota</taxon>
        <taxon>Viridiplantae</taxon>
        <taxon>Streptophyta</taxon>
        <taxon>Embryophyta</taxon>
        <taxon>Tracheophyta</taxon>
        <taxon>Spermatophyta</taxon>
        <taxon>Magnoliopsida</taxon>
        <taxon>eudicotyledons</taxon>
        <taxon>Gunneridae</taxon>
        <taxon>Pentapetalae</taxon>
        <taxon>rosids</taxon>
        <taxon>fabids</taxon>
        <taxon>Fabales</taxon>
        <taxon>Fabaceae</taxon>
        <taxon>Papilionoideae</taxon>
        <taxon>50 kb inversion clade</taxon>
        <taxon>dalbergioids sensu lato</taxon>
        <taxon>Dalbergieae</taxon>
        <taxon>Pterocarpus clade</taxon>
        <taxon>Stylosanthes</taxon>
    </lineage>
</organism>
<feature type="region of interest" description="Disordered" evidence="2">
    <location>
        <begin position="301"/>
        <end position="423"/>
    </location>
</feature>
<dbReference type="Pfam" id="PF26130">
    <property type="entry name" value="PB1-like"/>
    <property type="match status" value="1"/>
</dbReference>
<sequence>MGDTFVVPIFHHGGKLVRNPLGELKYVNGMVERFEEMNLDHVNLGDMEKLLESLRYTKYKAVYWLDKNAPELEAVLNEIEGDAGIREMIDYLRMNLEFEFHLYWEHVINELVMVEEANVGAANAGANSWAEGGSSGQPINLDDATVSSEDGYESVEDMAYKPPPPGNDDSELGAKKRKVAEAKKGVSPKKIVHPKKGKCGKKGNVTGNGKKEIGKRMGSGVGPNRLDGPGGANGPGDEHVGDGPGYQVNSSSSLDYVKKRKGRQRWRPKVQNKRRDPVENLIDGDKLKKSFRVTCAKCGEKGHNYKTCKGPPANPNWKPQTNKSRKTSGTSSTPQVEVPVSQSAPQPDANDMIPQHVKPSTGPSITTHVATTKRLRKKQPIRRKALRKSPPLSEPPISSQNAGPSMETIAAASAGIQSRFKFM</sequence>
<feature type="compositionally biased region" description="Basic residues" evidence="2">
    <location>
        <begin position="258"/>
        <end position="272"/>
    </location>
</feature>
<dbReference type="PROSITE" id="PS50158">
    <property type="entry name" value="ZF_CCHC"/>
    <property type="match status" value="1"/>
</dbReference>
<keyword evidence="1" id="KW-0863">Zinc-finger</keyword>
<evidence type="ECO:0000259" key="3">
    <source>
        <dbReference type="PROSITE" id="PS50158"/>
    </source>
</evidence>
<accession>A0ABU6XEN4</accession>
<protein>
    <recommendedName>
        <fullName evidence="3">CCHC-type domain-containing protein</fullName>
    </recommendedName>
</protein>
<proteinExistence type="predicted"/>
<evidence type="ECO:0000313" key="4">
    <source>
        <dbReference type="EMBL" id="MED6195153.1"/>
    </source>
</evidence>
<name>A0ABU6XEN4_9FABA</name>
<feature type="domain" description="CCHC-type" evidence="3">
    <location>
        <begin position="295"/>
        <end position="309"/>
    </location>
</feature>
<feature type="region of interest" description="Disordered" evidence="2">
    <location>
        <begin position="126"/>
        <end position="281"/>
    </location>
</feature>
<reference evidence="4 5" key="1">
    <citation type="journal article" date="2023" name="Plants (Basel)">
        <title>Bridging the Gap: Combining Genomics and Transcriptomics Approaches to Understand Stylosanthes scabra, an Orphan Legume from the Brazilian Caatinga.</title>
        <authorList>
            <person name="Ferreira-Neto J.R.C."/>
            <person name="da Silva M.D."/>
            <person name="Binneck E."/>
            <person name="de Melo N.F."/>
            <person name="da Silva R.H."/>
            <person name="de Melo A.L.T.M."/>
            <person name="Pandolfi V."/>
            <person name="Bustamante F.O."/>
            <person name="Brasileiro-Vidal A.C."/>
            <person name="Benko-Iseppon A.M."/>
        </authorList>
    </citation>
    <scope>NUCLEOTIDE SEQUENCE [LARGE SCALE GENOMIC DNA]</scope>
    <source>
        <tissue evidence="4">Leaves</tissue>
    </source>
</reference>
<feature type="compositionally biased region" description="Basic residues" evidence="2">
    <location>
        <begin position="371"/>
        <end position="387"/>
    </location>
</feature>
<evidence type="ECO:0000256" key="1">
    <source>
        <dbReference type="PROSITE-ProRule" id="PRU00047"/>
    </source>
</evidence>
<keyword evidence="1" id="KW-0479">Metal-binding</keyword>
<gene>
    <name evidence="4" type="ORF">PIB30_035368</name>
</gene>
<evidence type="ECO:0000313" key="5">
    <source>
        <dbReference type="Proteomes" id="UP001341840"/>
    </source>
</evidence>
<feature type="compositionally biased region" description="Polar residues" evidence="2">
    <location>
        <begin position="361"/>
        <end position="370"/>
    </location>
</feature>